<dbReference type="GO" id="GO:0035613">
    <property type="term" value="F:RNA stem-loop binding"/>
    <property type="evidence" value="ECO:0007669"/>
    <property type="project" value="TreeGrafter"/>
</dbReference>
<dbReference type="InterPro" id="IPR010661">
    <property type="entry name" value="RVT_thumb"/>
</dbReference>
<evidence type="ECO:0000256" key="4">
    <source>
        <dbReference type="ARBA" id="ARBA00022759"/>
    </source>
</evidence>
<evidence type="ECO:0000256" key="6">
    <source>
        <dbReference type="ARBA" id="ARBA00022918"/>
    </source>
</evidence>
<keyword evidence="3" id="KW-0540">Nuclease</keyword>
<evidence type="ECO:0000256" key="3">
    <source>
        <dbReference type="ARBA" id="ARBA00022722"/>
    </source>
</evidence>
<dbReference type="GO" id="GO:0003964">
    <property type="term" value="F:RNA-directed DNA polymerase activity"/>
    <property type="evidence" value="ECO:0007669"/>
    <property type="project" value="UniProtKB-KW"/>
</dbReference>
<dbReference type="InterPro" id="IPR043128">
    <property type="entry name" value="Rev_trsase/Diguanyl_cyclase"/>
</dbReference>
<dbReference type="InterPro" id="IPR043502">
    <property type="entry name" value="DNA/RNA_pol_sf"/>
</dbReference>
<name>A0A7L3TJ99_RISTR</name>
<keyword evidence="2" id="KW-0548">Nucleotidyltransferase</keyword>
<dbReference type="EMBL" id="VZUC01012532">
    <property type="protein sequence ID" value="NXV39515.1"/>
    <property type="molecule type" value="Genomic_DNA"/>
</dbReference>
<proteinExistence type="predicted"/>
<keyword evidence="4" id="KW-0255">Endonuclease</keyword>
<dbReference type="AlphaFoldDB" id="A0A7L3TJ99"/>
<dbReference type="GO" id="GO:0016787">
    <property type="term" value="F:hydrolase activity"/>
    <property type="evidence" value="ECO:0007669"/>
    <property type="project" value="UniProtKB-KW"/>
</dbReference>
<dbReference type="GO" id="GO:0004519">
    <property type="term" value="F:endonuclease activity"/>
    <property type="evidence" value="ECO:0007669"/>
    <property type="project" value="UniProtKB-KW"/>
</dbReference>
<dbReference type="PANTHER" id="PTHR41694:SF3">
    <property type="entry name" value="RNA-DIRECTED DNA POLYMERASE-RELATED"/>
    <property type="match status" value="1"/>
</dbReference>
<gene>
    <name evidence="8" type="primary">Ervk19</name>
    <name evidence="8" type="ORF">RISTRI_R15976</name>
</gene>
<comment type="caution">
    <text evidence="8">The sequence shown here is derived from an EMBL/GenBank/DDBJ whole genome shotgun (WGS) entry which is preliminary data.</text>
</comment>
<organism evidence="8 9">
    <name type="scientific">Rissa tridactyla</name>
    <name type="common">Black-legged kittiwake</name>
    <name type="synonym">Larus tridactyla</name>
    <dbReference type="NCBI Taxonomy" id="75485"/>
    <lineage>
        <taxon>Eukaryota</taxon>
        <taxon>Metazoa</taxon>
        <taxon>Chordata</taxon>
        <taxon>Craniata</taxon>
        <taxon>Vertebrata</taxon>
        <taxon>Euteleostomi</taxon>
        <taxon>Archelosauria</taxon>
        <taxon>Archosauria</taxon>
        <taxon>Dinosauria</taxon>
        <taxon>Saurischia</taxon>
        <taxon>Theropoda</taxon>
        <taxon>Coelurosauria</taxon>
        <taxon>Aves</taxon>
        <taxon>Neognathae</taxon>
        <taxon>Neoaves</taxon>
        <taxon>Charadriiformes</taxon>
        <taxon>Laridae</taxon>
        <taxon>Rissa</taxon>
    </lineage>
</organism>
<feature type="domain" description="Reverse transcriptase thumb" evidence="7">
    <location>
        <begin position="1"/>
        <end position="47"/>
    </location>
</feature>
<protein>
    <submittedName>
        <fullName evidence="8">POK19 protein</fullName>
    </submittedName>
</protein>
<evidence type="ECO:0000256" key="1">
    <source>
        <dbReference type="ARBA" id="ARBA00022679"/>
    </source>
</evidence>
<feature type="non-terminal residue" evidence="8">
    <location>
        <position position="1"/>
    </location>
</feature>
<keyword evidence="5" id="KW-0378">Hydrolase</keyword>
<feature type="non-terminal residue" evidence="8">
    <location>
        <position position="97"/>
    </location>
</feature>
<evidence type="ECO:0000313" key="8">
    <source>
        <dbReference type="EMBL" id="NXV39515.1"/>
    </source>
</evidence>
<evidence type="ECO:0000256" key="2">
    <source>
        <dbReference type="ARBA" id="ARBA00022695"/>
    </source>
</evidence>
<dbReference type="Pfam" id="PF06817">
    <property type="entry name" value="RVT_thumb"/>
    <property type="match status" value="1"/>
</dbReference>
<evidence type="ECO:0000259" key="7">
    <source>
        <dbReference type="Pfam" id="PF06817"/>
    </source>
</evidence>
<accession>A0A7L3TJ99</accession>
<dbReference type="SUPFAM" id="SSF56672">
    <property type="entry name" value="DNA/RNA polymerases"/>
    <property type="match status" value="1"/>
</dbReference>
<keyword evidence="9" id="KW-1185">Reference proteome</keyword>
<evidence type="ECO:0000313" key="9">
    <source>
        <dbReference type="Proteomes" id="UP000540089"/>
    </source>
</evidence>
<evidence type="ECO:0000256" key="5">
    <source>
        <dbReference type="ARBA" id="ARBA00022801"/>
    </source>
</evidence>
<keyword evidence="1" id="KW-0808">Transferase</keyword>
<reference evidence="8 9" key="1">
    <citation type="submission" date="2019-09" db="EMBL/GenBank/DDBJ databases">
        <title>Bird 10,000 Genomes (B10K) Project - Family phase.</title>
        <authorList>
            <person name="Zhang G."/>
        </authorList>
    </citation>
    <scope>NUCLEOTIDE SEQUENCE [LARGE SCALE GENOMIC DNA]</scope>
    <source>
        <strain evidence="8">OUT-0021</strain>
        <tissue evidence="8">Blood</tissue>
    </source>
</reference>
<keyword evidence="6" id="KW-0695">RNA-directed DNA polymerase</keyword>
<sequence length="97" mass="10869">KLLGAINWVRPLLGIPNHELSPLFSLLKGNSDLLSPRNLTPEAQLALAKVSKAVASRQVDRMCLSLPFQMVILNPSVQPYALIYQWDETRSDPLIYI</sequence>
<dbReference type="Gene3D" id="3.30.70.270">
    <property type="match status" value="1"/>
</dbReference>
<dbReference type="Proteomes" id="UP000540089">
    <property type="component" value="Unassembled WGS sequence"/>
</dbReference>
<dbReference type="PANTHER" id="PTHR41694">
    <property type="entry name" value="ENDOGENOUS RETROVIRUS GROUP K MEMBER POL PROTEIN"/>
    <property type="match status" value="1"/>
</dbReference>